<dbReference type="GeneID" id="113874860"/>
<reference evidence="1" key="1">
    <citation type="journal article" date="2019" name="Toxins">
        <title>Detection of Abrin-Like and Prepropulchellin-Like Toxin Genes and Transcripts Using Whole Genome Sequencing and Full-Length Transcript Sequencing of Abrus precatorius.</title>
        <authorList>
            <person name="Hovde B.T."/>
            <person name="Daligault H.E."/>
            <person name="Hanschen E.R."/>
            <person name="Kunde Y.A."/>
            <person name="Johnson M.B."/>
            <person name="Starkenburg S.R."/>
            <person name="Johnson S.L."/>
        </authorList>
    </citation>
    <scope>NUCLEOTIDE SEQUENCE [LARGE SCALE GENOMIC DNA]</scope>
</reference>
<organism evidence="1 2">
    <name type="scientific">Abrus precatorius</name>
    <name type="common">Indian licorice</name>
    <name type="synonym">Glycine abrus</name>
    <dbReference type="NCBI Taxonomy" id="3816"/>
    <lineage>
        <taxon>Eukaryota</taxon>
        <taxon>Viridiplantae</taxon>
        <taxon>Streptophyta</taxon>
        <taxon>Embryophyta</taxon>
        <taxon>Tracheophyta</taxon>
        <taxon>Spermatophyta</taxon>
        <taxon>Magnoliopsida</taxon>
        <taxon>eudicotyledons</taxon>
        <taxon>Gunneridae</taxon>
        <taxon>Pentapetalae</taxon>
        <taxon>rosids</taxon>
        <taxon>fabids</taxon>
        <taxon>Fabales</taxon>
        <taxon>Fabaceae</taxon>
        <taxon>Papilionoideae</taxon>
        <taxon>50 kb inversion clade</taxon>
        <taxon>NPAAA clade</taxon>
        <taxon>indigoferoid/millettioid clade</taxon>
        <taxon>Abreae</taxon>
        <taxon>Abrus</taxon>
    </lineage>
</organism>
<dbReference type="PANTHER" id="PTHR11439:SF515">
    <property type="entry name" value="GAG-POL POLYPROTEIN"/>
    <property type="match status" value="1"/>
</dbReference>
<dbReference type="PANTHER" id="PTHR11439">
    <property type="entry name" value="GAG-POL-RELATED RETROTRANSPOSON"/>
    <property type="match status" value="1"/>
</dbReference>
<protein>
    <submittedName>
        <fullName evidence="2">Uncharacterized protein LOC113874860</fullName>
    </submittedName>
</protein>
<keyword evidence="1" id="KW-1185">Reference proteome</keyword>
<dbReference type="KEGG" id="aprc:113874860"/>
<gene>
    <name evidence="2" type="primary">LOC113874860</name>
</gene>
<evidence type="ECO:0000313" key="2">
    <source>
        <dbReference type="RefSeq" id="XP_027368873.1"/>
    </source>
</evidence>
<dbReference type="OrthoDB" id="1406589at2759"/>
<name>A0A8B8MLV3_ABRPR</name>
<dbReference type="AlphaFoldDB" id="A0A8B8MLV3"/>
<evidence type="ECO:0000313" key="1">
    <source>
        <dbReference type="Proteomes" id="UP000694853"/>
    </source>
</evidence>
<dbReference type="RefSeq" id="XP_027368873.1">
    <property type="nucleotide sequence ID" value="XM_027513072.1"/>
</dbReference>
<dbReference type="Proteomes" id="UP000694853">
    <property type="component" value="Unplaced"/>
</dbReference>
<accession>A0A8B8MLV3</accession>
<sequence length="171" mass="19792">MDNSAFPALLEFKNKMSPDLQYWKKDIQTEMKRVCIWKEIDLPPPEFPKNITVKEVCFRERSIDSTLYKQIVGILRYLYHSRPGIAYGVGIISIYMSNSRVSHMATAKRILRYVKGILDYGLLYPRPKPNQSVKLIGFLDADWSGDIEDSKSTTGYIVKLFGSTIWWSSKK</sequence>
<proteinExistence type="predicted"/>
<reference evidence="2" key="2">
    <citation type="submission" date="2025-08" db="UniProtKB">
        <authorList>
            <consortium name="RefSeq"/>
        </authorList>
    </citation>
    <scope>IDENTIFICATION</scope>
    <source>
        <tissue evidence="2">Young leaves</tissue>
    </source>
</reference>